<protein>
    <submittedName>
        <fullName evidence="1">Uncharacterized protein</fullName>
    </submittedName>
</protein>
<comment type="caution">
    <text evidence="1">The sequence shown here is derived from an EMBL/GenBank/DDBJ whole genome shotgun (WGS) entry which is preliminary data.</text>
</comment>
<sequence length="52" mass="6097">MGHMTKIFYPVDHVTVGRIQSTGEEDQAVVILRMFWKVWKTGHTLPPFERLL</sequence>
<gene>
    <name evidence="1" type="ORF">ANANG_G00135920</name>
</gene>
<dbReference type="EMBL" id="JAFIRN010000007">
    <property type="protein sequence ID" value="KAG5845163.1"/>
    <property type="molecule type" value="Genomic_DNA"/>
</dbReference>
<reference evidence="1" key="1">
    <citation type="submission" date="2021-01" db="EMBL/GenBank/DDBJ databases">
        <title>A chromosome-scale assembly of European eel, Anguilla anguilla.</title>
        <authorList>
            <person name="Henkel C."/>
            <person name="Jong-Raadsen S.A."/>
            <person name="Dufour S."/>
            <person name="Weltzien F.-A."/>
            <person name="Palstra A.P."/>
            <person name="Pelster B."/>
            <person name="Spaink H.P."/>
            <person name="Van Den Thillart G.E."/>
            <person name="Jansen H."/>
            <person name="Zahm M."/>
            <person name="Klopp C."/>
            <person name="Cedric C."/>
            <person name="Louis A."/>
            <person name="Berthelot C."/>
            <person name="Parey E."/>
            <person name="Roest Crollius H."/>
            <person name="Montfort J."/>
            <person name="Robinson-Rechavi M."/>
            <person name="Bucao C."/>
            <person name="Bouchez O."/>
            <person name="Gislard M."/>
            <person name="Lluch J."/>
            <person name="Milhes M."/>
            <person name="Lampietro C."/>
            <person name="Lopez Roques C."/>
            <person name="Donnadieu C."/>
            <person name="Braasch I."/>
            <person name="Desvignes T."/>
            <person name="Postlethwait J."/>
            <person name="Bobe J."/>
            <person name="Guiguen Y."/>
            <person name="Dirks R."/>
        </authorList>
    </citation>
    <scope>NUCLEOTIDE SEQUENCE</scope>
    <source>
        <strain evidence="1">Tag_6206</strain>
        <tissue evidence="1">Liver</tissue>
    </source>
</reference>
<name>A0A9D3MCV2_ANGAN</name>
<accession>A0A9D3MCV2</accession>
<keyword evidence="2" id="KW-1185">Reference proteome</keyword>
<dbReference type="Proteomes" id="UP001044222">
    <property type="component" value="Chromosome 7"/>
</dbReference>
<proteinExistence type="predicted"/>
<evidence type="ECO:0000313" key="2">
    <source>
        <dbReference type="Proteomes" id="UP001044222"/>
    </source>
</evidence>
<evidence type="ECO:0000313" key="1">
    <source>
        <dbReference type="EMBL" id="KAG5845163.1"/>
    </source>
</evidence>
<organism evidence="1 2">
    <name type="scientific">Anguilla anguilla</name>
    <name type="common">European freshwater eel</name>
    <name type="synonym">Muraena anguilla</name>
    <dbReference type="NCBI Taxonomy" id="7936"/>
    <lineage>
        <taxon>Eukaryota</taxon>
        <taxon>Metazoa</taxon>
        <taxon>Chordata</taxon>
        <taxon>Craniata</taxon>
        <taxon>Vertebrata</taxon>
        <taxon>Euteleostomi</taxon>
        <taxon>Actinopterygii</taxon>
        <taxon>Neopterygii</taxon>
        <taxon>Teleostei</taxon>
        <taxon>Anguilliformes</taxon>
        <taxon>Anguillidae</taxon>
        <taxon>Anguilla</taxon>
    </lineage>
</organism>
<dbReference type="AlphaFoldDB" id="A0A9D3MCV2"/>